<dbReference type="AlphaFoldDB" id="A0A090AH19"/>
<organism evidence="3 4">
    <name type="scientific">Thioploca ingrica</name>
    <dbReference type="NCBI Taxonomy" id="40754"/>
    <lineage>
        <taxon>Bacteria</taxon>
        <taxon>Pseudomonadati</taxon>
        <taxon>Pseudomonadota</taxon>
        <taxon>Gammaproteobacteria</taxon>
        <taxon>Thiotrichales</taxon>
        <taxon>Thiotrichaceae</taxon>
        <taxon>Thioploca</taxon>
    </lineage>
</organism>
<evidence type="ECO:0000259" key="2">
    <source>
        <dbReference type="Pfam" id="PF01609"/>
    </source>
</evidence>
<dbReference type="SUPFAM" id="SSF53098">
    <property type="entry name" value="Ribonuclease H-like"/>
    <property type="match status" value="1"/>
</dbReference>
<feature type="compositionally biased region" description="Low complexity" evidence="1">
    <location>
        <begin position="28"/>
        <end position="37"/>
    </location>
</feature>
<sequence length="210" mass="24784">MPDPALSAWKREDERLGKKGVPKRNRPSEPNRNPNYPTKVELGLDLLRQFQETHREITVKVILADALYGESRFLDQAGSLWGEVQVISQLHKNQNIWYRGRKRTLEDYFNSINWGVIQTLLVRGQQETQVWISSARLKVDAHGKKRFVIAVKYQDEENYRYLVVADLSWRTQDIIQAYTLRWLVEVFFEDWKLYEGWGREAKQLDEEGSS</sequence>
<dbReference type="Proteomes" id="UP000031623">
    <property type="component" value="Chromosome"/>
</dbReference>
<reference evidence="3 4" key="1">
    <citation type="journal article" date="2014" name="ISME J.">
        <title>Ecophysiology of Thioploca ingrica as revealed by the complete genome sequence supplemented with proteomic evidence.</title>
        <authorList>
            <person name="Kojima H."/>
            <person name="Ogura Y."/>
            <person name="Yamamoto N."/>
            <person name="Togashi T."/>
            <person name="Mori H."/>
            <person name="Watanabe T."/>
            <person name="Nemoto F."/>
            <person name="Kurokawa K."/>
            <person name="Hayashi T."/>
            <person name="Fukui M."/>
        </authorList>
    </citation>
    <scope>NUCLEOTIDE SEQUENCE [LARGE SCALE GENOMIC DNA]</scope>
</reference>
<keyword evidence="4" id="KW-1185">Reference proteome</keyword>
<dbReference type="InterPro" id="IPR012337">
    <property type="entry name" value="RNaseH-like_sf"/>
</dbReference>
<accession>A0A090AH19</accession>
<gene>
    <name evidence="3" type="ORF">THII_2212</name>
</gene>
<dbReference type="OrthoDB" id="5416355at2"/>
<dbReference type="InterPro" id="IPR002559">
    <property type="entry name" value="Transposase_11"/>
</dbReference>
<dbReference type="Pfam" id="PF01609">
    <property type="entry name" value="DDE_Tnp_1"/>
    <property type="match status" value="1"/>
</dbReference>
<dbReference type="GO" id="GO:0004803">
    <property type="term" value="F:transposase activity"/>
    <property type="evidence" value="ECO:0007669"/>
    <property type="project" value="InterPro"/>
</dbReference>
<dbReference type="EMBL" id="AP014633">
    <property type="protein sequence ID" value="BAP56509.1"/>
    <property type="molecule type" value="Genomic_DNA"/>
</dbReference>
<dbReference type="GO" id="GO:0003677">
    <property type="term" value="F:DNA binding"/>
    <property type="evidence" value="ECO:0007669"/>
    <property type="project" value="InterPro"/>
</dbReference>
<evidence type="ECO:0000313" key="3">
    <source>
        <dbReference type="EMBL" id="BAP56509.1"/>
    </source>
</evidence>
<protein>
    <submittedName>
        <fullName evidence="3">Transposase family protein</fullName>
    </submittedName>
</protein>
<proteinExistence type="predicted"/>
<name>A0A090AH19_9GAMM</name>
<feature type="domain" description="Transposase IS4-like" evidence="2">
    <location>
        <begin position="39"/>
        <end position="193"/>
    </location>
</feature>
<evidence type="ECO:0000256" key="1">
    <source>
        <dbReference type="SAM" id="MobiDB-lite"/>
    </source>
</evidence>
<feature type="region of interest" description="Disordered" evidence="1">
    <location>
        <begin position="1"/>
        <end position="37"/>
    </location>
</feature>
<dbReference type="HOGENOM" id="CLU_1309624_0_0_6"/>
<evidence type="ECO:0000313" key="4">
    <source>
        <dbReference type="Proteomes" id="UP000031623"/>
    </source>
</evidence>
<dbReference type="GO" id="GO:0006313">
    <property type="term" value="P:DNA transposition"/>
    <property type="evidence" value="ECO:0007669"/>
    <property type="project" value="InterPro"/>
</dbReference>
<dbReference type="KEGG" id="tig:THII_2212"/>